<name>A0A384JUA0_BOTFB</name>
<feature type="region of interest" description="Disordered" evidence="1">
    <location>
        <begin position="21"/>
        <end position="41"/>
    </location>
</feature>
<dbReference type="PANTHER" id="PTHR42059:SF1">
    <property type="entry name" value="TNT DOMAIN-CONTAINING PROTEIN"/>
    <property type="match status" value="1"/>
</dbReference>
<feature type="region of interest" description="Disordered" evidence="1">
    <location>
        <begin position="160"/>
        <end position="180"/>
    </location>
</feature>
<proteinExistence type="predicted"/>
<feature type="signal peptide" evidence="2">
    <location>
        <begin position="1"/>
        <end position="17"/>
    </location>
</feature>
<dbReference type="GeneID" id="5436240"/>
<reference evidence="4 5" key="2">
    <citation type="journal article" date="2012" name="Eukaryot. Cell">
        <title>Genome update of Botrytis cinerea strains B05.10 and T4.</title>
        <authorList>
            <person name="Staats M."/>
            <person name="van Kan J.A."/>
        </authorList>
    </citation>
    <scope>NUCLEOTIDE SEQUENCE [LARGE SCALE GENOMIC DNA]</scope>
    <source>
        <strain evidence="4 5">B05.10</strain>
    </source>
</reference>
<reference evidence="4 5" key="1">
    <citation type="journal article" date="2011" name="PLoS Genet.">
        <title>Genomic analysis of the necrotrophic fungal pathogens Sclerotinia sclerotiorum and Botrytis cinerea.</title>
        <authorList>
            <person name="Amselem J."/>
            <person name="Cuomo C.A."/>
            <person name="van Kan J.A."/>
            <person name="Viaud M."/>
            <person name="Benito E.P."/>
            <person name="Couloux A."/>
            <person name="Coutinho P.M."/>
            <person name="de Vries R.P."/>
            <person name="Dyer P.S."/>
            <person name="Fillinger S."/>
            <person name="Fournier E."/>
            <person name="Gout L."/>
            <person name="Hahn M."/>
            <person name="Kohn L."/>
            <person name="Lapalu N."/>
            <person name="Plummer K.M."/>
            <person name="Pradier J.M."/>
            <person name="Quevillon E."/>
            <person name="Sharon A."/>
            <person name="Simon A."/>
            <person name="ten Have A."/>
            <person name="Tudzynski B."/>
            <person name="Tudzynski P."/>
            <person name="Wincker P."/>
            <person name="Andrew M."/>
            <person name="Anthouard V."/>
            <person name="Beever R.E."/>
            <person name="Beffa R."/>
            <person name="Benoit I."/>
            <person name="Bouzid O."/>
            <person name="Brault B."/>
            <person name="Chen Z."/>
            <person name="Choquer M."/>
            <person name="Collemare J."/>
            <person name="Cotton P."/>
            <person name="Danchin E.G."/>
            <person name="Da Silva C."/>
            <person name="Gautier A."/>
            <person name="Giraud C."/>
            <person name="Giraud T."/>
            <person name="Gonzalez C."/>
            <person name="Grossetete S."/>
            <person name="Guldener U."/>
            <person name="Henrissat B."/>
            <person name="Howlett B.J."/>
            <person name="Kodira C."/>
            <person name="Kretschmer M."/>
            <person name="Lappartient A."/>
            <person name="Leroch M."/>
            <person name="Levis C."/>
            <person name="Mauceli E."/>
            <person name="Neuveglise C."/>
            <person name="Oeser B."/>
            <person name="Pearson M."/>
            <person name="Poulain J."/>
            <person name="Poussereau N."/>
            <person name="Quesneville H."/>
            <person name="Rascle C."/>
            <person name="Schumacher J."/>
            <person name="Segurens B."/>
            <person name="Sexton A."/>
            <person name="Silva E."/>
            <person name="Sirven C."/>
            <person name="Soanes D.M."/>
            <person name="Talbot N.J."/>
            <person name="Templeton M."/>
            <person name="Yandava C."/>
            <person name="Yarden O."/>
            <person name="Zeng Q."/>
            <person name="Rollins J.A."/>
            <person name="Lebrun M.H."/>
            <person name="Dickman M."/>
        </authorList>
    </citation>
    <scope>NUCLEOTIDE SEQUENCE [LARGE SCALE GENOMIC DNA]</scope>
    <source>
        <strain evidence="4 5">B05.10</strain>
    </source>
</reference>
<dbReference type="AlphaFoldDB" id="A0A384JUA0"/>
<feature type="compositionally biased region" description="Polar residues" evidence="1">
    <location>
        <begin position="160"/>
        <end position="176"/>
    </location>
</feature>
<feature type="chain" id="PRO_5016665369" description="TNT domain-containing protein" evidence="2">
    <location>
        <begin position="18"/>
        <end position="251"/>
    </location>
</feature>
<dbReference type="EMBL" id="CP009814">
    <property type="protein sequence ID" value="ATZ54159.1"/>
    <property type="molecule type" value="Genomic_DNA"/>
</dbReference>
<dbReference type="GO" id="GO:0050135">
    <property type="term" value="F:NADP+ nucleosidase activity"/>
    <property type="evidence" value="ECO:0007669"/>
    <property type="project" value="InterPro"/>
</dbReference>
<feature type="domain" description="TNT" evidence="3">
    <location>
        <begin position="139"/>
        <end position="235"/>
    </location>
</feature>
<sequence>MKLQLAFLAGVIAISNASPHPTSVKGRHFDEPGNPDQPDQPYGCNCTGTTPGPLPSSAQYICYDWRLGPKTLPKYLPLSSELSSYDRFDGLTPGEFIKTWWDPELNPPYGSFRYPGDVTPGDQGFSIDINGKPISGFVELPPNTYLDRFGKETGMFLSSADTPYSQRSLPPSNLNNRPDDPGFPNDYHVYRTTQKLILNAGPIAPWFGQPGLGTQFYSGPRTIADLIGNKTLERVDPSVLISNRQQQGCGY</sequence>
<organism evidence="4 5">
    <name type="scientific">Botryotinia fuckeliana (strain B05.10)</name>
    <name type="common">Noble rot fungus</name>
    <name type="synonym">Botrytis cinerea</name>
    <dbReference type="NCBI Taxonomy" id="332648"/>
    <lineage>
        <taxon>Eukaryota</taxon>
        <taxon>Fungi</taxon>
        <taxon>Dikarya</taxon>
        <taxon>Ascomycota</taxon>
        <taxon>Pezizomycotina</taxon>
        <taxon>Leotiomycetes</taxon>
        <taxon>Helotiales</taxon>
        <taxon>Sclerotiniaceae</taxon>
        <taxon>Botrytis</taxon>
    </lineage>
</organism>
<evidence type="ECO:0000256" key="1">
    <source>
        <dbReference type="SAM" id="MobiDB-lite"/>
    </source>
</evidence>
<evidence type="ECO:0000313" key="4">
    <source>
        <dbReference type="EMBL" id="ATZ54159.1"/>
    </source>
</evidence>
<dbReference type="OrthoDB" id="2923349at2759"/>
<protein>
    <recommendedName>
        <fullName evidence="3">TNT domain-containing protein</fullName>
    </recommendedName>
</protein>
<dbReference type="InterPro" id="IPR025331">
    <property type="entry name" value="TNT"/>
</dbReference>
<evidence type="ECO:0000256" key="2">
    <source>
        <dbReference type="SAM" id="SignalP"/>
    </source>
</evidence>
<dbReference type="PANTHER" id="PTHR42059">
    <property type="entry name" value="TNT DOMAIN-CONTAINING PROTEIN"/>
    <property type="match status" value="1"/>
</dbReference>
<dbReference type="Proteomes" id="UP000001798">
    <property type="component" value="Chromosome 10"/>
</dbReference>
<gene>
    <name evidence="4" type="ORF">BCIN_10g01780</name>
</gene>
<evidence type="ECO:0000259" key="3">
    <source>
        <dbReference type="Pfam" id="PF14021"/>
    </source>
</evidence>
<reference evidence="4 5" key="3">
    <citation type="journal article" date="2017" name="Mol. Plant Pathol.">
        <title>A gapless genome sequence of the fungus Botrytis cinerea.</title>
        <authorList>
            <person name="Van Kan J.A."/>
            <person name="Stassen J.H."/>
            <person name="Mosbach A."/>
            <person name="Van Der Lee T.A."/>
            <person name="Faino L."/>
            <person name="Farmer A.D."/>
            <person name="Papasotiriou D.G."/>
            <person name="Zhou S."/>
            <person name="Seidl M.F."/>
            <person name="Cottam E."/>
            <person name="Edel D."/>
            <person name="Hahn M."/>
            <person name="Schwartz D.C."/>
            <person name="Dietrich R.A."/>
            <person name="Widdison S."/>
            <person name="Scalliet G."/>
        </authorList>
    </citation>
    <scope>NUCLEOTIDE SEQUENCE [LARGE SCALE GENOMIC DNA]</scope>
    <source>
        <strain evidence="4 5">B05.10</strain>
    </source>
</reference>
<dbReference type="Pfam" id="PF14021">
    <property type="entry name" value="TNT"/>
    <property type="match status" value="1"/>
</dbReference>
<keyword evidence="2" id="KW-0732">Signal</keyword>
<accession>A0A384JUA0</accession>
<dbReference type="KEGG" id="bfu:BCIN_10g01780"/>
<evidence type="ECO:0000313" key="5">
    <source>
        <dbReference type="Proteomes" id="UP000001798"/>
    </source>
</evidence>
<keyword evidence="5" id="KW-1185">Reference proteome</keyword>
<dbReference type="InterPro" id="IPR053024">
    <property type="entry name" value="Fungal_surface_NADase"/>
</dbReference>
<dbReference type="RefSeq" id="XP_024551261.1">
    <property type="nucleotide sequence ID" value="XM_024695467.1"/>
</dbReference>
<dbReference type="VEuPathDB" id="FungiDB:Bcin10g01780"/>